<comment type="caution">
    <text evidence="2">The sequence shown here is derived from an EMBL/GenBank/DDBJ whole genome shotgun (WGS) entry which is preliminary data.</text>
</comment>
<dbReference type="RefSeq" id="WP_220795030.1">
    <property type="nucleotide sequence ID" value="NZ_JABEQJ010000007.1"/>
</dbReference>
<organism evidence="2 3">
    <name type="scientific">Gluconacetobacter sacchari</name>
    <dbReference type="NCBI Taxonomy" id="92759"/>
    <lineage>
        <taxon>Bacteria</taxon>
        <taxon>Pseudomonadati</taxon>
        <taxon>Pseudomonadota</taxon>
        <taxon>Alphaproteobacteria</taxon>
        <taxon>Acetobacterales</taxon>
        <taxon>Acetobacteraceae</taxon>
        <taxon>Gluconacetobacter</taxon>
    </lineage>
</organism>
<dbReference type="InterPro" id="IPR010093">
    <property type="entry name" value="SinI_DNA-bd"/>
</dbReference>
<dbReference type="Pfam" id="PF12728">
    <property type="entry name" value="HTH_17"/>
    <property type="match status" value="1"/>
</dbReference>
<evidence type="ECO:0000259" key="1">
    <source>
        <dbReference type="Pfam" id="PF12728"/>
    </source>
</evidence>
<dbReference type="InterPro" id="IPR041657">
    <property type="entry name" value="HTH_17"/>
</dbReference>
<name>A0A7W4IBS0_9PROT</name>
<evidence type="ECO:0000313" key="2">
    <source>
        <dbReference type="EMBL" id="MBB2159954.1"/>
    </source>
</evidence>
<reference evidence="2 3" key="1">
    <citation type="submission" date="2020-04" db="EMBL/GenBank/DDBJ databases">
        <title>Description of novel Gluconacetobacter.</title>
        <authorList>
            <person name="Sombolestani A."/>
        </authorList>
    </citation>
    <scope>NUCLEOTIDE SEQUENCE [LARGE SCALE GENOMIC DNA]</scope>
    <source>
        <strain evidence="2 3">LMG 19747</strain>
    </source>
</reference>
<dbReference type="AlphaFoldDB" id="A0A7W4IBS0"/>
<feature type="domain" description="Helix-turn-helix" evidence="1">
    <location>
        <begin position="84"/>
        <end position="132"/>
    </location>
</feature>
<evidence type="ECO:0000313" key="3">
    <source>
        <dbReference type="Proteomes" id="UP000589085"/>
    </source>
</evidence>
<dbReference type="NCBIfam" id="TIGR01764">
    <property type="entry name" value="excise"/>
    <property type="match status" value="1"/>
</dbReference>
<proteinExistence type="predicted"/>
<gene>
    <name evidence="2" type="ORF">HLH48_07170</name>
</gene>
<dbReference type="Proteomes" id="UP000589085">
    <property type="component" value="Unassembled WGS sequence"/>
</dbReference>
<accession>A0A7W4IBS0</accession>
<sequence length="154" mass="16652">MAMSMLKAVEPGFVSDADRLAAQEASRALAKLSGNGCVQVDAQADTGERQTFVLPAAAVRLLTDMMAQLAEGRSVAVMPRHAELTTQQAADLLNVSRPYLVSLLEQDKLPFKKVGTHRRIQLQDLLAYMEARNTTSDDAMDALAAEAQELGMGY</sequence>
<dbReference type="EMBL" id="JABEQJ010000007">
    <property type="protein sequence ID" value="MBB2159954.1"/>
    <property type="molecule type" value="Genomic_DNA"/>
</dbReference>
<protein>
    <submittedName>
        <fullName evidence="2">Helix-turn-helix domain-containing protein</fullName>
    </submittedName>
</protein>
<dbReference type="GO" id="GO:0003677">
    <property type="term" value="F:DNA binding"/>
    <property type="evidence" value="ECO:0007669"/>
    <property type="project" value="InterPro"/>
</dbReference>